<feature type="compositionally biased region" description="Basic and acidic residues" evidence="1">
    <location>
        <begin position="74"/>
        <end position="88"/>
    </location>
</feature>
<dbReference type="EMBL" id="CP072756">
    <property type="protein sequence ID" value="QUC20613.1"/>
    <property type="molecule type" value="Genomic_DNA"/>
</dbReference>
<feature type="transmembrane region" description="Helical" evidence="2">
    <location>
        <begin position="240"/>
        <end position="262"/>
    </location>
</feature>
<dbReference type="RefSeq" id="XP_042998286.1">
    <property type="nucleotide sequence ID" value="XM_043142352.1"/>
</dbReference>
<sequence>MSGHATNAWLRSQRKSDLSDLADSVGMRNYESLKKSELEVALDDFIAERSGRLAHRPDLAPYFSSRSKALGSPIKKERDSRDEMERSLRVGRRRITRSAEDQTSESDERAPSTAPSTAVTRTPARQASSSQAAARIALPALPATPADVAEAIDRSAVAVRQRVASMYHETGITEASHATRDTLSTVTSILFVVSAFELWFIRPAILANRYAWTVPAIPALGTSDRPVYLPDMFLLLSPSFWSPALTWALTSAVLPTLAGYFFNLSATSRPGPPRTRARTAAAAAARSDTVVDPLTFSIAKALATYVVYAQGVTFGGLPSETAVARLDAAVYGGWRGVLVGCAIVAVTSIYDAVLNK</sequence>
<reference evidence="3" key="1">
    <citation type="submission" date="2020-03" db="EMBL/GenBank/DDBJ databases">
        <title>A mixture of massive structural variations and highly conserved coding sequences in Ustilaginoidea virens genome.</title>
        <authorList>
            <person name="Zhang K."/>
            <person name="Zhao Z."/>
            <person name="Zhang Z."/>
            <person name="Li Y."/>
            <person name="Hsiang T."/>
            <person name="Sun W."/>
        </authorList>
    </citation>
    <scope>NUCLEOTIDE SEQUENCE</scope>
    <source>
        <strain evidence="3">UV-8b</strain>
    </source>
</reference>
<dbReference type="GO" id="GO:0016020">
    <property type="term" value="C:membrane"/>
    <property type="evidence" value="ECO:0007669"/>
    <property type="project" value="TreeGrafter"/>
</dbReference>
<dbReference type="GeneID" id="66065632"/>
<name>A0A8E5MHK3_USTVR</name>
<keyword evidence="4" id="KW-1185">Reference proteome</keyword>
<dbReference type="PANTHER" id="PTHR41807">
    <property type="entry name" value="GLUTATHIONE TRANSFERASE 3"/>
    <property type="match status" value="1"/>
</dbReference>
<evidence type="ECO:0000313" key="3">
    <source>
        <dbReference type="EMBL" id="QUC20613.1"/>
    </source>
</evidence>
<protein>
    <recommendedName>
        <fullName evidence="5">Cupin-type protein</fullName>
    </recommendedName>
</protein>
<feature type="region of interest" description="Disordered" evidence="1">
    <location>
        <begin position="56"/>
        <end position="128"/>
    </location>
</feature>
<proteinExistence type="predicted"/>
<dbReference type="Proteomes" id="UP000027002">
    <property type="component" value="Chromosome 4"/>
</dbReference>
<keyword evidence="2" id="KW-1133">Transmembrane helix</keyword>
<keyword evidence="2" id="KW-0472">Membrane</keyword>
<dbReference type="KEGG" id="uvi:66065632"/>
<dbReference type="AlphaFoldDB" id="A0A8E5MHK3"/>
<dbReference type="OrthoDB" id="4034134at2759"/>
<evidence type="ECO:0000256" key="2">
    <source>
        <dbReference type="SAM" id="Phobius"/>
    </source>
</evidence>
<gene>
    <name evidence="3" type="ORF">UV8b_04854</name>
</gene>
<keyword evidence="2" id="KW-0812">Transmembrane</keyword>
<evidence type="ECO:0008006" key="5">
    <source>
        <dbReference type="Google" id="ProtNLM"/>
    </source>
</evidence>
<dbReference type="PANTHER" id="PTHR41807:SF1">
    <property type="entry name" value="GLUTATHIONE TRANSFERASE 3"/>
    <property type="match status" value="1"/>
</dbReference>
<dbReference type="InterPro" id="IPR038872">
    <property type="entry name" value="Put_GTT3"/>
</dbReference>
<evidence type="ECO:0000256" key="1">
    <source>
        <dbReference type="SAM" id="MobiDB-lite"/>
    </source>
</evidence>
<organism evidence="3 4">
    <name type="scientific">Ustilaginoidea virens</name>
    <name type="common">Rice false smut fungus</name>
    <name type="synonym">Villosiclava virens</name>
    <dbReference type="NCBI Taxonomy" id="1159556"/>
    <lineage>
        <taxon>Eukaryota</taxon>
        <taxon>Fungi</taxon>
        <taxon>Dikarya</taxon>
        <taxon>Ascomycota</taxon>
        <taxon>Pezizomycotina</taxon>
        <taxon>Sordariomycetes</taxon>
        <taxon>Hypocreomycetidae</taxon>
        <taxon>Hypocreales</taxon>
        <taxon>Clavicipitaceae</taxon>
        <taxon>Ustilaginoidea</taxon>
    </lineage>
</organism>
<accession>A0A8E5MHK3</accession>
<evidence type="ECO:0000313" key="4">
    <source>
        <dbReference type="Proteomes" id="UP000027002"/>
    </source>
</evidence>